<dbReference type="EMBL" id="LMWP01000017">
    <property type="protein sequence ID" value="KUN26974.1"/>
    <property type="molecule type" value="Genomic_DNA"/>
</dbReference>
<dbReference type="Proteomes" id="UP000053398">
    <property type="component" value="Unassembled WGS sequence"/>
</dbReference>
<dbReference type="PANTHER" id="PTHR35883:SF1">
    <property type="entry name" value="CALMODULIN-BINDING PROTEIN CAM-BP15-RELATED"/>
    <property type="match status" value="1"/>
</dbReference>
<dbReference type="Pfam" id="PF23621">
    <property type="entry name" value="BP74_N"/>
    <property type="match status" value="1"/>
</dbReference>
<proteinExistence type="predicted"/>
<keyword evidence="1" id="KW-0732">Signal</keyword>
<feature type="signal peptide" evidence="1">
    <location>
        <begin position="1"/>
        <end position="27"/>
    </location>
</feature>
<gene>
    <name evidence="3" type="ORF">AQJ11_16985</name>
</gene>
<evidence type="ECO:0000313" key="3">
    <source>
        <dbReference type="EMBL" id="KUN26974.1"/>
    </source>
</evidence>
<feature type="chain" id="PRO_5007103646" evidence="1">
    <location>
        <begin position="28"/>
        <end position="142"/>
    </location>
</feature>
<comment type="caution">
    <text evidence="3">The sequence shown here is derived from an EMBL/GenBank/DDBJ whole genome shotgun (WGS) entry which is preliminary data.</text>
</comment>
<dbReference type="PANTHER" id="PTHR35883">
    <property type="entry name" value="CYCLIC AMP-INDUCIBLE PROTEIN BP74-RELATED"/>
    <property type="match status" value="1"/>
</dbReference>
<sequence>MRRLLTRLGGLAAATMLTVGLAHPSQAADPAYFEFTDITHERAIVRIDDPAKIQHARDLLSGVTNERPHLIGRIVKRQAPYNPRWSFHYNPDTVDFFDAAIEVCDATLPYVEDHLDEAGGAFLPGLYWCPWTSRLTREVLAP</sequence>
<dbReference type="AlphaFoldDB" id="A0A101QBL2"/>
<organism evidence="3 4">
    <name type="scientific">Streptomyces corchorusii</name>
    <name type="common">Streptomyces chibaensis</name>
    <dbReference type="NCBI Taxonomy" id="1903"/>
    <lineage>
        <taxon>Bacteria</taxon>
        <taxon>Bacillati</taxon>
        <taxon>Actinomycetota</taxon>
        <taxon>Actinomycetes</taxon>
        <taxon>Kitasatosporales</taxon>
        <taxon>Streptomycetaceae</taxon>
        <taxon>Streptomyces</taxon>
    </lineage>
</organism>
<dbReference type="RefSeq" id="WP_058081203.1">
    <property type="nucleotide sequence ID" value="NZ_KQ948356.1"/>
</dbReference>
<dbReference type="InterPro" id="IPR053344">
    <property type="entry name" value="cAMP-inducible_BP74-like"/>
</dbReference>
<accession>A0A101QBL2</accession>
<evidence type="ECO:0000313" key="4">
    <source>
        <dbReference type="Proteomes" id="UP000053398"/>
    </source>
</evidence>
<evidence type="ECO:0000256" key="1">
    <source>
        <dbReference type="SAM" id="SignalP"/>
    </source>
</evidence>
<name>A0A101QBL2_STRCK</name>
<evidence type="ECO:0000259" key="2">
    <source>
        <dbReference type="Pfam" id="PF23621"/>
    </source>
</evidence>
<keyword evidence="4" id="KW-1185">Reference proteome</keyword>
<dbReference type="InterPro" id="IPR056422">
    <property type="entry name" value="BP74_N"/>
</dbReference>
<reference evidence="3 4" key="1">
    <citation type="submission" date="2015-10" db="EMBL/GenBank/DDBJ databases">
        <title>Draft genome sequence of Streptomyces corchorusii DSM 40340, type strain for the species Streptomyces corchorusii.</title>
        <authorList>
            <person name="Ruckert C."/>
            <person name="Winkler A."/>
            <person name="Kalinowski J."/>
            <person name="Kampfer P."/>
            <person name="Glaeser S."/>
        </authorList>
    </citation>
    <scope>NUCLEOTIDE SEQUENCE [LARGE SCALE GENOMIC DNA]</scope>
    <source>
        <strain evidence="3 4">DSM 40340</strain>
    </source>
</reference>
<protein>
    <submittedName>
        <fullName evidence="3">Calmodulin-binding protein</fullName>
    </submittedName>
</protein>
<feature type="domain" description="BP74 N-terminal" evidence="2">
    <location>
        <begin position="30"/>
        <end position="139"/>
    </location>
</feature>